<dbReference type="Gene3D" id="1.25.70.10">
    <property type="entry name" value="Transcription termination factor 3, mitochondrial"/>
    <property type="match status" value="1"/>
</dbReference>
<comment type="caution">
    <text evidence="3">The sequence shown here is derived from an EMBL/GenBank/DDBJ whole genome shotgun (WGS) entry which is preliminary data.</text>
</comment>
<dbReference type="PANTHER" id="PTHR15437">
    <property type="entry name" value="TRANSCRIPTION TERMINATION FACTOR, MITOCHONDRIAL"/>
    <property type="match status" value="1"/>
</dbReference>
<accession>A0AAV6UNU5</accession>
<organism evidence="3 4">
    <name type="scientific">Oedothorax gibbosus</name>
    <dbReference type="NCBI Taxonomy" id="931172"/>
    <lineage>
        <taxon>Eukaryota</taxon>
        <taxon>Metazoa</taxon>
        <taxon>Ecdysozoa</taxon>
        <taxon>Arthropoda</taxon>
        <taxon>Chelicerata</taxon>
        <taxon>Arachnida</taxon>
        <taxon>Araneae</taxon>
        <taxon>Araneomorphae</taxon>
        <taxon>Entelegynae</taxon>
        <taxon>Araneoidea</taxon>
        <taxon>Linyphiidae</taxon>
        <taxon>Erigoninae</taxon>
        <taxon>Oedothorax</taxon>
    </lineage>
</organism>
<dbReference type="EMBL" id="JAFNEN010000311">
    <property type="protein sequence ID" value="KAG8186120.1"/>
    <property type="molecule type" value="Genomic_DNA"/>
</dbReference>
<proteinExistence type="inferred from homology"/>
<comment type="similarity">
    <text evidence="1">Belongs to the mTERF family.</text>
</comment>
<dbReference type="Proteomes" id="UP000827092">
    <property type="component" value="Unassembled WGS sequence"/>
</dbReference>
<dbReference type="GO" id="GO:0005759">
    <property type="term" value="C:mitochondrial matrix"/>
    <property type="evidence" value="ECO:0007669"/>
    <property type="project" value="TreeGrafter"/>
</dbReference>
<reference evidence="3 4" key="1">
    <citation type="journal article" date="2022" name="Nat. Ecol. Evol.">
        <title>A masculinizing supergene underlies an exaggerated male reproductive morph in a spider.</title>
        <authorList>
            <person name="Hendrickx F."/>
            <person name="De Corte Z."/>
            <person name="Sonet G."/>
            <person name="Van Belleghem S.M."/>
            <person name="Kostlbacher S."/>
            <person name="Vangestel C."/>
        </authorList>
    </citation>
    <scope>NUCLEOTIDE SEQUENCE [LARGE SCALE GENOMIC DNA]</scope>
    <source>
        <strain evidence="3">W744_W776</strain>
    </source>
</reference>
<evidence type="ECO:0000256" key="1">
    <source>
        <dbReference type="ARBA" id="ARBA00007692"/>
    </source>
</evidence>
<evidence type="ECO:0000256" key="2">
    <source>
        <dbReference type="ARBA" id="ARBA00022946"/>
    </source>
</evidence>
<dbReference type="GO" id="GO:0006393">
    <property type="term" value="P:termination of mitochondrial transcription"/>
    <property type="evidence" value="ECO:0007669"/>
    <property type="project" value="TreeGrafter"/>
</dbReference>
<sequence length="410" mass="48131">MELGFRDVSGRDIFQYQTLLKKSPKDLRKESYNICYNNNLEHFAQFSQEYEFTKTNEVTLKLKKLYEVDSNLQLIKESMNTEYISYKFNCSLFRVQQLFRMYPPLKCQSILITARLLDVLHKDYQMPDSKIFQSPSILSLHNESARSLLQNMPFILGVKTLEIVKKFPLMLRQSSDRVKQVENILKSYNITDEHLLCCPRILAFSPSTVKKRLHYLCNSESFLSMKSQKKFLWLVYHNKNVIPRLDALKAIDRPFSISVFMMTNTNFEKFLKFGSCRQTHNKDTFQYLANVLNLKENEVVLKLQEFPGSQNATIKNCIQVIEYLFRAGVTKKQIFNGLGVIVYDFEVVKFYFEDLPTRSAYQPFSDWTSHYNLIQLLIYAIEVDSGYKGSKVYGPRMKSEYAEKFAACLR</sequence>
<evidence type="ECO:0000313" key="3">
    <source>
        <dbReference type="EMBL" id="KAG8186120.1"/>
    </source>
</evidence>
<evidence type="ECO:0000313" key="4">
    <source>
        <dbReference type="Proteomes" id="UP000827092"/>
    </source>
</evidence>
<keyword evidence="4" id="KW-1185">Reference proteome</keyword>
<gene>
    <name evidence="3" type="ORF">JTE90_022710</name>
</gene>
<evidence type="ECO:0008006" key="5">
    <source>
        <dbReference type="Google" id="ProtNLM"/>
    </source>
</evidence>
<name>A0AAV6UNU5_9ARAC</name>
<dbReference type="AlphaFoldDB" id="A0AAV6UNU5"/>
<keyword evidence="2" id="KW-0809">Transit peptide</keyword>
<protein>
    <recommendedName>
        <fullName evidence="5">Transcription termination factor 5, mitochondrial</fullName>
    </recommendedName>
</protein>
<dbReference type="InterPro" id="IPR038538">
    <property type="entry name" value="MTERF_sf"/>
</dbReference>
<dbReference type="PANTHER" id="PTHR15437:SF7">
    <property type="entry name" value="TRANSCRIPTION TERMINATION FACTOR 5, MITOCHONDRIAL"/>
    <property type="match status" value="1"/>
</dbReference>
<dbReference type="GO" id="GO:0003676">
    <property type="term" value="F:nucleic acid binding"/>
    <property type="evidence" value="ECO:0007669"/>
    <property type="project" value="InterPro"/>
</dbReference>
<dbReference type="InterPro" id="IPR003690">
    <property type="entry name" value="MTERF"/>
</dbReference>